<reference evidence="2 3" key="1">
    <citation type="journal article" date="2019" name="Genome Biol. Evol.">
        <title>Insights into the evolution of the New World diploid cottons (Gossypium, subgenus Houzingenia) based on genome sequencing.</title>
        <authorList>
            <person name="Grover C.E."/>
            <person name="Arick M.A. 2nd"/>
            <person name="Thrash A."/>
            <person name="Conover J.L."/>
            <person name="Sanders W.S."/>
            <person name="Peterson D.G."/>
            <person name="Frelichowski J.E."/>
            <person name="Scheffler J.A."/>
            <person name="Scheffler B.E."/>
            <person name="Wendel J.F."/>
        </authorList>
    </citation>
    <scope>NUCLEOTIDE SEQUENCE [LARGE SCALE GENOMIC DNA]</scope>
    <source>
        <strain evidence="2">1</strain>
        <tissue evidence="2">Leaf</tissue>
    </source>
</reference>
<evidence type="ECO:0000313" key="3">
    <source>
        <dbReference type="Proteomes" id="UP000593576"/>
    </source>
</evidence>
<sequence length="291" mass="34017">MANKFLDKVEDNAIVRIWLEKVQSEKGDSLVKDYVSELWDYTHVSVTQNSLQELKEIWDKWNDETKQLFYFNYGDLTYLLDVKVDERLFRAIAQYWNPAYSCFTFGKVDLVPTVEEYTALLHCPRLQVDKAYSKAAYVPAFWRKLMNITGMSEQWIVARIKQKGECKCIPWKNLRDLILAHPDGKKKVDVFALSIYGLLIFPRALGHMDEAVSDLFDWLGKGVTPVPTILAETFRSLNACSHFWKVDKVSYRVFSEHYSPLKKIVATPRRDDILEENWMAILQNLQEEDVE</sequence>
<dbReference type="OrthoDB" id="1430424at2759"/>
<name>A0A7J9N274_GOSSC</name>
<organism evidence="2 3">
    <name type="scientific">Gossypium schwendimanii</name>
    <name type="common">Cotton</name>
    <dbReference type="NCBI Taxonomy" id="34291"/>
    <lineage>
        <taxon>Eukaryota</taxon>
        <taxon>Viridiplantae</taxon>
        <taxon>Streptophyta</taxon>
        <taxon>Embryophyta</taxon>
        <taxon>Tracheophyta</taxon>
        <taxon>Spermatophyta</taxon>
        <taxon>Magnoliopsida</taxon>
        <taxon>eudicotyledons</taxon>
        <taxon>Gunneridae</taxon>
        <taxon>Pentapetalae</taxon>
        <taxon>rosids</taxon>
        <taxon>malvids</taxon>
        <taxon>Malvales</taxon>
        <taxon>Malvaceae</taxon>
        <taxon>Malvoideae</taxon>
        <taxon>Gossypium</taxon>
    </lineage>
</organism>
<comment type="caution">
    <text evidence="2">The sequence shown here is derived from an EMBL/GenBank/DDBJ whole genome shotgun (WGS) entry which is preliminary data.</text>
</comment>
<dbReference type="Proteomes" id="UP000593576">
    <property type="component" value="Unassembled WGS sequence"/>
</dbReference>
<keyword evidence="3" id="KW-1185">Reference proteome</keyword>
<dbReference type="AlphaFoldDB" id="A0A7J9N274"/>
<evidence type="ECO:0000259" key="1">
    <source>
        <dbReference type="Pfam" id="PF24924"/>
    </source>
</evidence>
<dbReference type="InterPro" id="IPR056647">
    <property type="entry name" value="DUF7745"/>
</dbReference>
<accession>A0A7J9N274</accession>
<evidence type="ECO:0000313" key="2">
    <source>
        <dbReference type="EMBL" id="MBA0877264.1"/>
    </source>
</evidence>
<gene>
    <name evidence="2" type="ORF">Goshw_019001</name>
</gene>
<protein>
    <recommendedName>
        <fullName evidence="1">DUF7745 domain-containing protein</fullName>
    </recommendedName>
</protein>
<feature type="domain" description="DUF7745" evidence="1">
    <location>
        <begin position="54"/>
        <end position="290"/>
    </location>
</feature>
<dbReference type="PANTHER" id="PTHR48200">
    <property type="entry name" value="PROTEIN, PUTATIVE-RELATED"/>
    <property type="match status" value="1"/>
</dbReference>
<dbReference type="PANTHER" id="PTHR48200:SF1">
    <property type="entry name" value="AMINOTRANSFERASE-LIKE PLANT MOBILE DOMAIN-CONTAINING PROTEIN"/>
    <property type="match status" value="1"/>
</dbReference>
<dbReference type="EMBL" id="JABFAF010267699">
    <property type="protein sequence ID" value="MBA0877264.1"/>
    <property type="molecule type" value="Genomic_DNA"/>
</dbReference>
<dbReference type="Pfam" id="PF24924">
    <property type="entry name" value="DUF7745"/>
    <property type="match status" value="1"/>
</dbReference>
<proteinExistence type="predicted"/>